<keyword evidence="2" id="KW-1185">Reference proteome</keyword>
<dbReference type="Proteomes" id="UP001346869">
    <property type="component" value="Unassembled WGS sequence"/>
</dbReference>
<gene>
    <name evidence="1" type="ORF">PBY51_016098</name>
</gene>
<reference evidence="1 2" key="1">
    <citation type="journal article" date="2023" name="Genes (Basel)">
        <title>Chromosome-Level Genome Assembly and Circadian Gene Repertoire of the Patagonia Blennie Eleginops maclovinus-The Closest Ancestral Proxy of Antarctic Cryonotothenioids.</title>
        <authorList>
            <person name="Cheng C.C."/>
            <person name="Rivera-Colon A.G."/>
            <person name="Minhas B.F."/>
            <person name="Wilson L."/>
            <person name="Rayamajhi N."/>
            <person name="Vargas-Chacoff L."/>
            <person name="Catchen J.M."/>
        </authorList>
    </citation>
    <scope>NUCLEOTIDE SEQUENCE [LARGE SCALE GENOMIC DNA]</scope>
    <source>
        <strain evidence="1">JMC-PN-2008</strain>
    </source>
</reference>
<dbReference type="EMBL" id="JAUZQC010000010">
    <property type="protein sequence ID" value="KAK5864892.1"/>
    <property type="molecule type" value="Genomic_DNA"/>
</dbReference>
<evidence type="ECO:0000313" key="2">
    <source>
        <dbReference type="Proteomes" id="UP001346869"/>
    </source>
</evidence>
<protein>
    <submittedName>
        <fullName evidence="1">Uncharacterized protein</fullName>
    </submittedName>
</protein>
<comment type="caution">
    <text evidence="1">The sequence shown here is derived from an EMBL/GenBank/DDBJ whole genome shotgun (WGS) entry which is preliminary data.</text>
</comment>
<sequence>MWAHSVGSQAWQYVCVAEHTFETSPVCTEHQESSAHWPALQSPWETILGWLIGSGSVNNGMMGTANVRVKGQQGGLHV</sequence>
<accession>A0AAN7XPI7</accession>
<organism evidence="1 2">
    <name type="scientific">Eleginops maclovinus</name>
    <name type="common">Patagonian blennie</name>
    <name type="synonym">Eleginus maclovinus</name>
    <dbReference type="NCBI Taxonomy" id="56733"/>
    <lineage>
        <taxon>Eukaryota</taxon>
        <taxon>Metazoa</taxon>
        <taxon>Chordata</taxon>
        <taxon>Craniata</taxon>
        <taxon>Vertebrata</taxon>
        <taxon>Euteleostomi</taxon>
        <taxon>Actinopterygii</taxon>
        <taxon>Neopterygii</taxon>
        <taxon>Teleostei</taxon>
        <taxon>Neoteleostei</taxon>
        <taxon>Acanthomorphata</taxon>
        <taxon>Eupercaria</taxon>
        <taxon>Perciformes</taxon>
        <taxon>Notothenioidei</taxon>
        <taxon>Eleginopidae</taxon>
        <taxon>Eleginops</taxon>
    </lineage>
</organism>
<dbReference type="AlphaFoldDB" id="A0AAN7XPI7"/>
<name>A0AAN7XPI7_ELEMC</name>
<proteinExistence type="predicted"/>
<evidence type="ECO:0000313" key="1">
    <source>
        <dbReference type="EMBL" id="KAK5864892.1"/>
    </source>
</evidence>
<reference evidence="1 2" key="2">
    <citation type="journal article" date="2023" name="Mol. Biol. Evol.">
        <title>Genomics of Secondarily Temperate Adaptation in the Only Non-Antarctic Icefish.</title>
        <authorList>
            <person name="Rivera-Colon A.G."/>
            <person name="Rayamajhi N."/>
            <person name="Minhas B.F."/>
            <person name="Madrigal G."/>
            <person name="Bilyk K.T."/>
            <person name="Yoon V."/>
            <person name="Hune M."/>
            <person name="Gregory S."/>
            <person name="Cheng C.H.C."/>
            <person name="Catchen J.M."/>
        </authorList>
    </citation>
    <scope>NUCLEOTIDE SEQUENCE [LARGE SCALE GENOMIC DNA]</scope>
    <source>
        <strain evidence="1">JMC-PN-2008</strain>
    </source>
</reference>